<dbReference type="RefSeq" id="WP_171218588.1">
    <property type="nucleotide sequence ID" value="NZ_JABEPP010000003.1"/>
</dbReference>
<organism evidence="2 3">
    <name type="scientific">Enterovirga aerilata</name>
    <dbReference type="NCBI Taxonomy" id="2730920"/>
    <lineage>
        <taxon>Bacteria</taxon>
        <taxon>Pseudomonadati</taxon>
        <taxon>Pseudomonadota</taxon>
        <taxon>Alphaproteobacteria</taxon>
        <taxon>Hyphomicrobiales</taxon>
        <taxon>Methylobacteriaceae</taxon>
        <taxon>Enterovirga</taxon>
    </lineage>
</organism>
<protein>
    <submittedName>
        <fullName evidence="2">DUF992 domain-containing protein</fullName>
    </submittedName>
</protein>
<gene>
    <name evidence="2" type="ORF">HJG44_11945</name>
</gene>
<dbReference type="InterPro" id="IPR009333">
    <property type="entry name" value="DUF992"/>
</dbReference>
<feature type="chain" id="PRO_5032365573" evidence="1">
    <location>
        <begin position="25"/>
        <end position="165"/>
    </location>
</feature>
<name>A0A849I725_9HYPH</name>
<proteinExistence type="predicted"/>
<evidence type="ECO:0000256" key="1">
    <source>
        <dbReference type="SAM" id="SignalP"/>
    </source>
</evidence>
<accession>A0A849I725</accession>
<dbReference type="AlphaFoldDB" id="A0A849I725"/>
<comment type="caution">
    <text evidence="2">The sequence shown here is derived from an EMBL/GenBank/DDBJ whole genome shotgun (WGS) entry which is preliminary data.</text>
</comment>
<feature type="signal peptide" evidence="1">
    <location>
        <begin position="1"/>
        <end position="24"/>
    </location>
</feature>
<sequence>MLKRTFLALGLSAAAAIFAGNAQAQQTQIGTLTCEVAGGIGMIVGSRKEIVCTFQNSAGQLEVYDGAITRIGVDIGVTTAGGIVWNVFAPSGQVTRGALAGRYVGAGGEATFAVGLGANVLVGGSRRSVALQPVSFSGQTGINVAGGISEMTLQLRPEPRPRRRG</sequence>
<keyword evidence="3" id="KW-1185">Reference proteome</keyword>
<keyword evidence="1" id="KW-0732">Signal</keyword>
<dbReference type="Proteomes" id="UP000564885">
    <property type="component" value="Unassembled WGS sequence"/>
</dbReference>
<dbReference type="EMBL" id="JABEPP010000003">
    <property type="protein sequence ID" value="NNM73091.1"/>
    <property type="molecule type" value="Genomic_DNA"/>
</dbReference>
<reference evidence="2 3" key="1">
    <citation type="submission" date="2020-04" db="EMBL/GenBank/DDBJ databases">
        <title>Enterovirga sp. isolate from soil.</title>
        <authorList>
            <person name="Chea S."/>
            <person name="Kim D.-U."/>
        </authorList>
    </citation>
    <scope>NUCLEOTIDE SEQUENCE [LARGE SCALE GENOMIC DNA]</scope>
    <source>
        <strain evidence="2 3">DB1703</strain>
    </source>
</reference>
<dbReference type="Pfam" id="PF06186">
    <property type="entry name" value="DUF992"/>
    <property type="match status" value="1"/>
</dbReference>
<evidence type="ECO:0000313" key="3">
    <source>
        <dbReference type="Proteomes" id="UP000564885"/>
    </source>
</evidence>
<evidence type="ECO:0000313" key="2">
    <source>
        <dbReference type="EMBL" id="NNM73091.1"/>
    </source>
</evidence>